<dbReference type="GO" id="GO:0006096">
    <property type="term" value="P:glycolytic process"/>
    <property type="evidence" value="ECO:0007669"/>
    <property type="project" value="InterPro"/>
</dbReference>
<dbReference type="CDD" id="cd18127">
    <property type="entry name" value="GAPDH_II_C"/>
    <property type="match status" value="1"/>
</dbReference>
<keyword evidence="1" id="KW-0560">Oxidoreductase</keyword>
<dbReference type="GO" id="GO:0016620">
    <property type="term" value="F:oxidoreductase activity, acting on the aldehyde or oxo group of donors, NAD or NADP as acceptor"/>
    <property type="evidence" value="ECO:0007669"/>
    <property type="project" value="InterPro"/>
</dbReference>
<sequence length="291" mass="31736">AVKLQPDMELVGVADVVSDYRVQAGAMLDLPIYASLPEKIEGMEAAGIPIKGTLDDLLNQVDAVVDCTPKGIGAKNLERYLAAGVKALYQGGEKHSLTGHSFVAQANYETALGRDATRIVSCNTTSTVRTLLALYNAGLLKKARGVLIRRATDPWESDHSGIMNTVIPEPHIPSHQGPDAQTVVPDLDIVTIAAKASHTQTHNHYWVVEMTRGASCDEVLDAFRAAPRIAFVRMQDGIVALNSTIELMKDLGRPRGDMWEVALWEDVLTVQGNELFYTYQVFNEAIVTPEK</sequence>
<dbReference type="NCBIfam" id="NF003251">
    <property type="entry name" value="PRK04207.1"/>
    <property type="match status" value="1"/>
</dbReference>
<protein>
    <recommendedName>
        <fullName evidence="3">Glyceraldehyde 3-phosphate dehydrogenase NAD(P) binding domain-containing protein</fullName>
    </recommendedName>
</protein>
<evidence type="ECO:0000259" key="3">
    <source>
        <dbReference type="SMART" id="SM00846"/>
    </source>
</evidence>
<dbReference type="InterPro" id="IPR020831">
    <property type="entry name" value="GlycerAld/Erythrose_P_DH"/>
</dbReference>
<dbReference type="Gene3D" id="3.30.360.10">
    <property type="entry name" value="Dihydrodipicolinate Reductase, domain 2"/>
    <property type="match status" value="1"/>
</dbReference>
<dbReference type="GO" id="GO:0005737">
    <property type="term" value="C:cytoplasm"/>
    <property type="evidence" value="ECO:0007669"/>
    <property type="project" value="InterPro"/>
</dbReference>
<dbReference type="InterPro" id="IPR020829">
    <property type="entry name" value="GlycerAld_3-P_DH_cat"/>
</dbReference>
<gene>
    <name evidence="4" type="ORF">S01H4_38992</name>
</gene>
<name>X1CHU7_9ZZZZ</name>
<dbReference type="InterPro" id="IPR020828">
    <property type="entry name" value="GlycerAld_3-P_DH_NAD(P)-bd"/>
</dbReference>
<dbReference type="GO" id="GO:0051287">
    <property type="term" value="F:NAD binding"/>
    <property type="evidence" value="ECO:0007669"/>
    <property type="project" value="InterPro"/>
</dbReference>
<reference evidence="4" key="1">
    <citation type="journal article" date="2014" name="Front. Microbiol.">
        <title>High frequency of phylogenetically diverse reductive dehalogenase-homologous genes in deep subseafloor sedimentary metagenomes.</title>
        <authorList>
            <person name="Kawai M."/>
            <person name="Futagami T."/>
            <person name="Toyoda A."/>
            <person name="Takaki Y."/>
            <person name="Nishi S."/>
            <person name="Hori S."/>
            <person name="Arai W."/>
            <person name="Tsubouchi T."/>
            <person name="Morono Y."/>
            <person name="Uchiyama I."/>
            <person name="Ito T."/>
            <person name="Fujiyama A."/>
            <person name="Inagaki F."/>
            <person name="Takami H."/>
        </authorList>
    </citation>
    <scope>NUCLEOTIDE SEQUENCE</scope>
    <source>
        <strain evidence="4">Expedition CK06-06</strain>
    </source>
</reference>
<dbReference type="Gene3D" id="3.40.50.720">
    <property type="entry name" value="NAD(P)-binding Rossmann-like Domain"/>
    <property type="match status" value="1"/>
</dbReference>
<dbReference type="SMART" id="SM00846">
    <property type="entry name" value="Gp_dh_N"/>
    <property type="match status" value="1"/>
</dbReference>
<dbReference type="AlphaFoldDB" id="X1CHU7"/>
<feature type="non-terminal residue" evidence="4">
    <location>
        <position position="1"/>
    </location>
</feature>
<dbReference type="GO" id="GO:0050661">
    <property type="term" value="F:NADP binding"/>
    <property type="evidence" value="ECO:0007669"/>
    <property type="project" value="InterPro"/>
</dbReference>
<feature type="domain" description="Glyceraldehyde 3-phosphate dehydrogenase NAD(P) binding" evidence="3">
    <location>
        <begin position="2"/>
        <end position="122"/>
    </location>
</feature>
<evidence type="ECO:0000256" key="1">
    <source>
        <dbReference type="ARBA" id="ARBA00023002"/>
    </source>
</evidence>
<comment type="caution">
    <text evidence="4">The sequence shown here is derived from an EMBL/GenBank/DDBJ whole genome shotgun (WGS) entry which is preliminary data.</text>
</comment>
<proteinExistence type="inferred from homology"/>
<organism evidence="4">
    <name type="scientific">marine sediment metagenome</name>
    <dbReference type="NCBI Taxonomy" id="412755"/>
    <lineage>
        <taxon>unclassified sequences</taxon>
        <taxon>metagenomes</taxon>
        <taxon>ecological metagenomes</taxon>
    </lineage>
</organism>
<dbReference type="Pfam" id="PF02800">
    <property type="entry name" value="Gp_dh_C"/>
    <property type="match status" value="1"/>
</dbReference>
<feature type="non-terminal residue" evidence="4">
    <location>
        <position position="291"/>
    </location>
</feature>
<dbReference type="InterPro" id="IPR006436">
    <property type="entry name" value="Glyceraldehyde-3-P_DH_2_arc"/>
</dbReference>
<dbReference type="CDD" id="cd02278">
    <property type="entry name" value="GAPDH_II_N"/>
    <property type="match status" value="1"/>
</dbReference>
<dbReference type="SUPFAM" id="SSF51735">
    <property type="entry name" value="NAD(P)-binding Rossmann-fold domains"/>
    <property type="match status" value="1"/>
</dbReference>
<keyword evidence="2" id="KW-0520">NAD</keyword>
<evidence type="ECO:0000313" key="4">
    <source>
        <dbReference type="EMBL" id="GAG95828.1"/>
    </source>
</evidence>
<evidence type="ECO:0000256" key="2">
    <source>
        <dbReference type="ARBA" id="ARBA00023027"/>
    </source>
</evidence>
<dbReference type="SUPFAM" id="SSF55347">
    <property type="entry name" value="Glyceraldehyde-3-phosphate dehydrogenase-like, C-terminal domain"/>
    <property type="match status" value="1"/>
</dbReference>
<dbReference type="EMBL" id="BART01021074">
    <property type="protein sequence ID" value="GAG95828.1"/>
    <property type="molecule type" value="Genomic_DNA"/>
</dbReference>
<dbReference type="PIRSF" id="PIRSF000149">
    <property type="entry name" value="GAP_DH"/>
    <property type="match status" value="1"/>
</dbReference>
<accession>X1CHU7</accession>
<dbReference type="NCBIfam" id="TIGR01546">
    <property type="entry name" value="GAPDH-II_archae"/>
    <property type="match status" value="1"/>
</dbReference>
<dbReference type="HAMAP" id="MF_00559">
    <property type="entry name" value="G3P_dehdrog_arch"/>
    <property type="match status" value="1"/>
</dbReference>
<dbReference type="InterPro" id="IPR036291">
    <property type="entry name" value="NAD(P)-bd_dom_sf"/>
</dbReference>